<dbReference type="InParanoid" id="A0A1Z5K4K6"/>
<dbReference type="SUPFAM" id="SSF46579">
    <property type="entry name" value="Prefoldin"/>
    <property type="match status" value="1"/>
</dbReference>
<dbReference type="EMBL" id="BDSP01000153">
    <property type="protein sequence ID" value="GAX21011.1"/>
    <property type="molecule type" value="Genomic_DNA"/>
</dbReference>
<dbReference type="AlphaFoldDB" id="A0A1Z5K4K6"/>
<dbReference type="Gene3D" id="1.10.287.370">
    <property type="match status" value="1"/>
</dbReference>
<organism evidence="1 2">
    <name type="scientific">Fistulifera solaris</name>
    <name type="common">Oleaginous diatom</name>
    <dbReference type="NCBI Taxonomy" id="1519565"/>
    <lineage>
        <taxon>Eukaryota</taxon>
        <taxon>Sar</taxon>
        <taxon>Stramenopiles</taxon>
        <taxon>Ochrophyta</taxon>
        <taxon>Bacillariophyta</taxon>
        <taxon>Bacillariophyceae</taxon>
        <taxon>Bacillariophycidae</taxon>
        <taxon>Naviculales</taxon>
        <taxon>Naviculaceae</taxon>
        <taxon>Fistulifera</taxon>
    </lineage>
</organism>
<dbReference type="FunCoup" id="A0A1Z5K4K6">
    <property type="interactions" value="151"/>
</dbReference>
<evidence type="ECO:0008006" key="3">
    <source>
        <dbReference type="Google" id="ProtNLM"/>
    </source>
</evidence>
<reference evidence="1 2" key="1">
    <citation type="journal article" date="2015" name="Plant Cell">
        <title>Oil accumulation by the oleaginous diatom Fistulifera solaris as revealed by the genome and transcriptome.</title>
        <authorList>
            <person name="Tanaka T."/>
            <person name="Maeda Y."/>
            <person name="Veluchamy A."/>
            <person name="Tanaka M."/>
            <person name="Abida H."/>
            <person name="Marechal E."/>
            <person name="Bowler C."/>
            <person name="Muto M."/>
            <person name="Sunaga Y."/>
            <person name="Tanaka M."/>
            <person name="Yoshino T."/>
            <person name="Taniguchi T."/>
            <person name="Fukuda Y."/>
            <person name="Nemoto M."/>
            <person name="Matsumoto M."/>
            <person name="Wong P.S."/>
            <person name="Aburatani S."/>
            <person name="Fujibuchi W."/>
        </authorList>
    </citation>
    <scope>NUCLEOTIDE SEQUENCE [LARGE SCALE GENOMIC DNA]</scope>
    <source>
        <strain evidence="1 2">JPCC DA0580</strain>
    </source>
</reference>
<gene>
    <name evidence="1" type="ORF">FisN_1Lh319</name>
</gene>
<evidence type="ECO:0000313" key="2">
    <source>
        <dbReference type="Proteomes" id="UP000198406"/>
    </source>
</evidence>
<accession>A0A1Z5K4K6</accession>
<evidence type="ECO:0000313" key="1">
    <source>
        <dbReference type="EMBL" id="GAX21011.1"/>
    </source>
</evidence>
<sequence length="140" mass="16313">MDLLDIEEKRNEYARFLRTVLQPNLDTALQKEREVQQEIRDYEELIGNLRAGIPSQLTADLGYKKIHCNATVQSNQHVFVNVGMGFHVEFEVGEAIEFCEHRVCFLRNQVLPKRTKDSDSIRQHIRESEMILEAIVSELK</sequence>
<dbReference type="InterPro" id="IPR004127">
    <property type="entry name" value="Prefoldin_subunit_alpha"/>
</dbReference>
<keyword evidence="2" id="KW-1185">Reference proteome</keyword>
<dbReference type="Proteomes" id="UP000198406">
    <property type="component" value="Unassembled WGS sequence"/>
</dbReference>
<comment type="caution">
    <text evidence="1">The sequence shown here is derived from an EMBL/GenBank/DDBJ whole genome shotgun (WGS) entry which is preliminary data.</text>
</comment>
<dbReference type="OrthoDB" id="47844at2759"/>
<protein>
    <recommendedName>
        <fullName evidence="3">Protein UXT</fullName>
    </recommendedName>
</protein>
<dbReference type="InterPro" id="IPR009053">
    <property type="entry name" value="Prefoldin"/>
</dbReference>
<name>A0A1Z5K4K6_FISSO</name>
<dbReference type="Pfam" id="PF02996">
    <property type="entry name" value="Prefoldin"/>
    <property type="match status" value="1"/>
</dbReference>
<proteinExistence type="predicted"/>